<dbReference type="Gene3D" id="3.10.20.440">
    <property type="entry name" value="2Fe-2S iron-sulphur cluster binding domain, sarcosine oxidase, alpha subunit, N-terminal domain"/>
    <property type="match status" value="1"/>
</dbReference>
<keyword evidence="1" id="KW-0560">Oxidoreductase</keyword>
<comment type="caution">
    <text evidence="3">The sequence shown here is derived from an EMBL/GenBank/DDBJ whole genome shotgun (WGS) entry which is preliminary data.</text>
</comment>
<organism evidence="3 4">
    <name type="scientific">Devosia albogilva</name>
    <dbReference type="NCBI Taxonomy" id="429726"/>
    <lineage>
        <taxon>Bacteria</taxon>
        <taxon>Pseudomonadati</taxon>
        <taxon>Pseudomonadota</taxon>
        <taxon>Alphaproteobacteria</taxon>
        <taxon>Hyphomicrobiales</taxon>
        <taxon>Devosiaceae</taxon>
        <taxon>Devosia</taxon>
    </lineage>
</organism>
<dbReference type="Pfam" id="PF13510">
    <property type="entry name" value="Fer2_4"/>
    <property type="match status" value="1"/>
</dbReference>
<dbReference type="Gene3D" id="3.50.50.60">
    <property type="entry name" value="FAD/NAD(P)-binding domain"/>
    <property type="match status" value="1"/>
</dbReference>
<dbReference type="PANTHER" id="PTHR42949:SF3">
    <property type="entry name" value="ANAEROBIC GLYCEROL-3-PHOSPHATE DEHYDROGENASE SUBUNIT B"/>
    <property type="match status" value="1"/>
</dbReference>
<dbReference type="EMBL" id="JBHUNP010000001">
    <property type="protein sequence ID" value="MFD2649022.1"/>
    <property type="molecule type" value="Genomic_DNA"/>
</dbReference>
<evidence type="ECO:0000259" key="2">
    <source>
        <dbReference type="Pfam" id="PF07992"/>
    </source>
</evidence>
<dbReference type="InterPro" id="IPR036188">
    <property type="entry name" value="FAD/NAD-bd_sf"/>
</dbReference>
<feature type="domain" description="FAD/NAD(P)-binding" evidence="2">
    <location>
        <begin position="138"/>
        <end position="260"/>
    </location>
</feature>
<dbReference type="PRINTS" id="PR00469">
    <property type="entry name" value="PNDRDTASEII"/>
</dbReference>
<gene>
    <name evidence="3" type="ORF">ACFSX5_14635</name>
</gene>
<proteinExistence type="predicted"/>
<dbReference type="PANTHER" id="PTHR42949">
    <property type="entry name" value="ANAEROBIC GLYCEROL-3-PHOSPHATE DEHYDROGENASE SUBUNIT B"/>
    <property type="match status" value="1"/>
</dbReference>
<evidence type="ECO:0000256" key="1">
    <source>
        <dbReference type="ARBA" id="ARBA00023002"/>
    </source>
</evidence>
<dbReference type="Proteomes" id="UP001597521">
    <property type="component" value="Unassembled WGS sequence"/>
</dbReference>
<dbReference type="InterPro" id="IPR042204">
    <property type="entry name" value="2Fe-2S-bd_N"/>
</dbReference>
<evidence type="ECO:0000313" key="4">
    <source>
        <dbReference type="Proteomes" id="UP001597521"/>
    </source>
</evidence>
<protein>
    <submittedName>
        <fullName evidence="3">FAD-dependent oxidoreductase</fullName>
    </submittedName>
</protein>
<dbReference type="InterPro" id="IPR023753">
    <property type="entry name" value="FAD/NAD-binding_dom"/>
</dbReference>
<name>A0ABW5QMP6_9HYPH</name>
<dbReference type="RefSeq" id="WP_386834422.1">
    <property type="nucleotide sequence ID" value="NZ_JBHUNP010000001.1"/>
</dbReference>
<dbReference type="InterPro" id="IPR051691">
    <property type="entry name" value="Metab_Enz_Cyan_OpOx_G3PDH"/>
</dbReference>
<keyword evidence="4" id="KW-1185">Reference proteome</keyword>
<dbReference type="Pfam" id="PF07992">
    <property type="entry name" value="Pyr_redox_2"/>
    <property type="match status" value="1"/>
</dbReference>
<evidence type="ECO:0000313" key="3">
    <source>
        <dbReference type="EMBL" id="MFD2649022.1"/>
    </source>
</evidence>
<dbReference type="SUPFAM" id="SSF51905">
    <property type="entry name" value="FAD/NAD(P)-binding domain"/>
    <property type="match status" value="1"/>
</dbReference>
<sequence>MKRQPFRLPAETAGPFLGAAIDRSKPIRFRLDGRSIEGFTGDTVLSAALAAGIDTLGTIHGAPLALSYAVAPAVQLAGSTIPLPMERTPATDGAEYFTGARNSLLHRLLGGNSLHLDQHPSSATVSGEHLQRQYGRADLVVVGAGIAGLTAALAAARSGLSVMVLEARLQPGGYSVLFGRQEGEDQPETAIATLLAAVAANDAITLVTSAEVVSARSGLVQAHVVHLVGGKPQAQLLEIESPRIILATGSLERLPIFAGNRLPRARGALEAFELGWHYGIWPGRDAVIATVSSVAYRLAMLAADARVRINRVIDTRAGPESRFIAFSRAYGITQAPGSRLAAAVQSRGRLQLRTESAMGGAATGGADLTTDSLVACGGWQPDLTLWNGAGGFSRWQSSRHRLEATGTLDGIALAGSAAGWLSRTACAASGPDAVAALLGRPRQGVQELSIDPVYDTPDDPTSIASVAGEASFLAAGRHLFRRPAAAPGSWPWQRQPATESIADTPQPLDVGIVAASVQLGLVPAASAGAVAQERTGLALAHTRPAEAPPPRAPTLLPDYLVGRFGGRGQLWLIRPTEGRTLDPGGLIQPDADTADPLAAIGVVVRPVQDGALALLDGAAIGSAGSKVMLRESTRVVPLTLVAPYAEGMDLAAALSRGAGTP</sequence>
<dbReference type="PRINTS" id="PR00368">
    <property type="entry name" value="FADPNR"/>
</dbReference>
<accession>A0ABW5QMP6</accession>
<reference evidence="4" key="1">
    <citation type="journal article" date="2019" name="Int. J. Syst. Evol. Microbiol.">
        <title>The Global Catalogue of Microorganisms (GCM) 10K type strain sequencing project: providing services to taxonomists for standard genome sequencing and annotation.</title>
        <authorList>
            <consortium name="The Broad Institute Genomics Platform"/>
            <consortium name="The Broad Institute Genome Sequencing Center for Infectious Disease"/>
            <person name="Wu L."/>
            <person name="Ma J."/>
        </authorList>
    </citation>
    <scope>NUCLEOTIDE SEQUENCE [LARGE SCALE GENOMIC DNA]</scope>
    <source>
        <strain evidence="4">CCM 7427</strain>
    </source>
</reference>